<dbReference type="GO" id="GO:0000049">
    <property type="term" value="F:tRNA binding"/>
    <property type="evidence" value="ECO:0007669"/>
    <property type="project" value="UniProtKB-UniRule"/>
</dbReference>
<evidence type="ECO:0000256" key="11">
    <source>
        <dbReference type="ARBA" id="ARBA00023014"/>
    </source>
</evidence>
<keyword evidence="6 12" id="KW-0808">Transferase</keyword>
<comment type="cofactor">
    <cofactor evidence="12">
        <name>[4Fe-4S] cluster</name>
        <dbReference type="ChEBI" id="CHEBI:49883"/>
    </cofactor>
    <text evidence="12">Binds 1 [4Fe-4S] cluster. The cluster is coordinated with 3 cysteines and an exchangeable S-adenosyl-L-methionine.</text>
</comment>
<evidence type="ECO:0000256" key="9">
    <source>
        <dbReference type="ARBA" id="ARBA00022723"/>
    </source>
</evidence>
<dbReference type="InterPro" id="IPR040072">
    <property type="entry name" value="Methyltransferase_A"/>
</dbReference>
<dbReference type="PANTHER" id="PTHR30544">
    <property type="entry name" value="23S RRNA METHYLTRANSFERASE"/>
    <property type="match status" value="1"/>
</dbReference>
<dbReference type="GO" id="GO:0070040">
    <property type="term" value="F:rRNA (adenine(2503)-C2-)-methyltransferase activity"/>
    <property type="evidence" value="ECO:0007669"/>
    <property type="project" value="UniProtKB-UniRule"/>
</dbReference>
<dbReference type="InterPro" id="IPR027492">
    <property type="entry name" value="RNA_MTrfase_RlmN"/>
</dbReference>
<dbReference type="SFLD" id="SFLDF00275">
    <property type="entry name" value="adenosine_C2_methyltransferase"/>
    <property type="match status" value="1"/>
</dbReference>
<keyword evidence="12" id="KW-1015">Disulfide bond</keyword>
<dbReference type="Pfam" id="PF04055">
    <property type="entry name" value="Radical_SAM"/>
    <property type="match status" value="1"/>
</dbReference>
<dbReference type="GO" id="GO:0030488">
    <property type="term" value="P:tRNA methylation"/>
    <property type="evidence" value="ECO:0007669"/>
    <property type="project" value="UniProtKB-UniRule"/>
</dbReference>
<organism evidence="13 14">
    <name type="scientific">Adlercreutzia equolifaciens subsp. celatus</name>
    <dbReference type="NCBI Taxonomy" id="394340"/>
    <lineage>
        <taxon>Bacteria</taxon>
        <taxon>Bacillati</taxon>
        <taxon>Actinomycetota</taxon>
        <taxon>Coriobacteriia</taxon>
        <taxon>Eggerthellales</taxon>
        <taxon>Eggerthellaceae</taxon>
        <taxon>Adlercreutzia</taxon>
    </lineage>
</organism>
<comment type="similarity">
    <text evidence="12">Belongs to the radical SAM superfamily. RlmN family.</text>
</comment>
<keyword evidence="2 12" id="KW-0004">4Fe-4S</keyword>
<evidence type="ECO:0000313" key="13">
    <source>
        <dbReference type="EMBL" id="RDC42638.1"/>
    </source>
</evidence>
<dbReference type="Proteomes" id="UP000253805">
    <property type="component" value="Unassembled WGS sequence"/>
</dbReference>
<gene>
    <name evidence="12 13" type="primary">rlmN</name>
    <name evidence="13" type="ORF">C1850_09415</name>
</gene>
<comment type="caution">
    <text evidence="12">Lacks conserved residue(s) required for the propagation of feature annotation.</text>
</comment>
<dbReference type="SFLD" id="SFLDS00029">
    <property type="entry name" value="Radical_SAM"/>
    <property type="match status" value="1"/>
</dbReference>
<dbReference type="NCBIfam" id="TIGR00048">
    <property type="entry name" value="rRNA_mod_RlmN"/>
    <property type="match status" value="1"/>
</dbReference>
<feature type="binding site" evidence="12">
    <location>
        <position position="124"/>
    </location>
    <ligand>
        <name>[4Fe-4S] cluster</name>
        <dbReference type="ChEBI" id="CHEBI:49883"/>
        <note>4Fe-4S-S-AdoMet</note>
    </ligand>
</feature>
<feature type="binding site" evidence="12">
    <location>
        <position position="196"/>
    </location>
    <ligand>
        <name>S-adenosyl-L-methionine</name>
        <dbReference type="ChEBI" id="CHEBI:59789"/>
    </ligand>
</feature>
<evidence type="ECO:0000256" key="4">
    <source>
        <dbReference type="ARBA" id="ARBA00022552"/>
    </source>
</evidence>
<comment type="miscellaneous">
    <text evidence="12">Reaction proceeds by a ping-pong mechanism involving intermediate methylation of a conserved cysteine residue.</text>
</comment>
<dbReference type="Pfam" id="PF21016">
    <property type="entry name" value="RlmN_N"/>
    <property type="match status" value="1"/>
</dbReference>
<evidence type="ECO:0000256" key="8">
    <source>
        <dbReference type="ARBA" id="ARBA00022694"/>
    </source>
</evidence>
<evidence type="ECO:0000256" key="1">
    <source>
        <dbReference type="ARBA" id="ARBA00004496"/>
    </source>
</evidence>
<proteinExistence type="inferred from homology"/>
<dbReference type="GO" id="GO:0002935">
    <property type="term" value="F:tRNA (adenine(37)-C2)-methyltransferase activity"/>
    <property type="evidence" value="ECO:0007669"/>
    <property type="project" value="UniProtKB-UniRule"/>
</dbReference>
<feature type="binding site" evidence="12">
    <location>
        <begin position="164"/>
        <end position="165"/>
    </location>
    <ligand>
        <name>S-adenosyl-L-methionine</name>
        <dbReference type="ChEBI" id="CHEBI:59789"/>
    </ligand>
</feature>
<evidence type="ECO:0000256" key="3">
    <source>
        <dbReference type="ARBA" id="ARBA00022490"/>
    </source>
</evidence>
<sequence>MNNELIKLTEAELEDLVTSWGYPRFRAKQIHEWVHRHHAASFDTMSNLPKDLRTKLSEFFPLETVKIFDRQISLDGTRKYVVTLADGSLVETVGMPVYHRDGSLDRLSVCVSSQVGCPMACQFCATGREGLTRNLTAAEIIAQVALVQEDFQERVSNVVVMGQGEPFLNYDEVLAALRILNSRDDFNIGARHITLSTCGIIDGIDRLSQEPEQFTLAVSLHSALQKKRDRLMPKVAKQPLSDLKKAVERYTQSTNRRVSFEYLLIKDINDSEEDLRALLDFCDGLLCHVNLLPVNTVEGSPLQAASPATAKHWVETLIHYGVETSFRKSRGADIDGACGQLKNKLAQGSLR</sequence>
<reference evidence="13 14" key="1">
    <citation type="journal article" date="2018" name="Elife">
        <title>Discovery and characterization of a prevalent human gut bacterial enzyme sufficient for the inactivation of a family of plant toxins.</title>
        <authorList>
            <person name="Koppel N."/>
            <person name="Bisanz J.E."/>
            <person name="Pandelia M.E."/>
            <person name="Turnbaugh P.J."/>
            <person name="Balskus E.P."/>
        </authorList>
    </citation>
    <scope>NUCLEOTIDE SEQUENCE [LARGE SCALE GENOMIC DNA]</scope>
    <source>
        <strain evidence="13 14">OB21 GAM 11</strain>
    </source>
</reference>
<keyword evidence="3 12" id="KW-0963">Cytoplasm</keyword>
<comment type="function">
    <text evidence="12">Specifically methylates position 2 of adenine 2503 in 23S rRNA and position 2 of adenine 37 in tRNAs.</text>
</comment>
<dbReference type="GO" id="GO:0005737">
    <property type="term" value="C:cytoplasm"/>
    <property type="evidence" value="ECO:0007669"/>
    <property type="project" value="UniProtKB-SubCell"/>
</dbReference>
<dbReference type="RefSeq" id="WP_114538845.1">
    <property type="nucleotide sequence ID" value="NZ_DBGDPA010000003.1"/>
</dbReference>
<comment type="catalytic activity">
    <reaction evidence="12">
        <text>adenosine(37) in tRNA + 2 reduced [2Fe-2S]-[ferredoxin] + 2 S-adenosyl-L-methionine = 2-methyladenosine(37) in tRNA + 5'-deoxyadenosine + L-methionine + 2 oxidized [2Fe-2S]-[ferredoxin] + S-adenosyl-L-homocysteine</text>
        <dbReference type="Rhea" id="RHEA:43332"/>
        <dbReference type="Rhea" id="RHEA-COMP:10000"/>
        <dbReference type="Rhea" id="RHEA-COMP:10001"/>
        <dbReference type="Rhea" id="RHEA-COMP:10162"/>
        <dbReference type="Rhea" id="RHEA-COMP:10485"/>
        <dbReference type="ChEBI" id="CHEBI:17319"/>
        <dbReference type="ChEBI" id="CHEBI:33737"/>
        <dbReference type="ChEBI" id="CHEBI:33738"/>
        <dbReference type="ChEBI" id="CHEBI:57844"/>
        <dbReference type="ChEBI" id="CHEBI:57856"/>
        <dbReference type="ChEBI" id="CHEBI:59789"/>
        <dbReference type="ChEBI" id="CHEBI:74411"/>
        <dbReference type="ChEBI" id="CHEBI:74497"/>
        <dbReference type="EC" id="2.1.1.192"/>
    </reaction>
</comment>
<protein>
    <recommendedName>
        <fullName evidence="12">Probable dual-specificity RNA methyltransferase RlmN</fullName>
        <ecNumber evidence="12">2.1.1.192</ecNumber>
    </recommendedName>
    <alternativeName>
        <fullName evidence="12">23S rRNA (adenine(2503)-C(2))-methyltransferase</fullName>
    </alternativeName>
    <alternativeName>
        <fullName evidence="12">23S rRNA m2A2503 methyltransferase</fullName>
    </alternativeName>
    <alternativeName>
        <fullName evidence="12">Ribosomal RNA large subunit methyltransferase N</fullName>
    </alternativeName>
    <alternativeName>
        <fullName evidence="12">tRNA (adenine(37)-C(2))-methyltransferase</fullName>
    </alternativeName>
    <alternativeName>
        <fullName evidence="12">tRNA m2A37 methyltransferase</fullName>
    </alternativeName>
</protein>
<dbReference type="PROSITE" id="PS51918">
    <property type="entry name" value="RADICAL_SAM"/>
    <property type="match status" value="1"/>
</dbReference>
<feature type="active site" description="S-methylcysteine intermediate" evidence="12">
    <location>
        <position position="338"/>
    </location>
</feature>
<keyword evidence="5 12" id="KW-0489">Methyltransferase</keyword>
<dbReference type="InterPro" id="IPR013785">
    <property type="entry name" value="Aldolase_TIM"/>
</dbReference>
<dbReference type="GO" id="GO:0051539">
    <property type="term" value="F:4 iron, 4 sulfur cluster binding"/>
    <property type="evidence" value="ECO:0007669"/>
    <property type="project" value="UniProtKB-UniRule"/>
</dbReference>
<evidence type="ECO:0000256" key="10">
    <source>
        <dbReference type="ARBA" id="ARBA00023004"/>
    </source>
</evidence>
<dbReference type="Gene3D" id="3.20.20.70">
    <property type="entry name" value="Aldolase class I"/>
    <property type="match status" value="1"/>
</dbReference>
<feature type="binding site" evidence="12">
    <location>
        <position position="295"/>
    </location>
    <ligand>
        <name>S-adenosyl-L-methionine</name>
        <dbReference type="ChEBI" id="CHEBI:59789"/>
    </ligand>
</feature>
<dbReference type="HAMAP" id="MF_01849">
    <property type="entry name" value="RNA_methyltr_RlmN"/>
    <property type="match status" value="1"/>
</dbReference>
<dbReference type="EC" id="2.1.1.192" evidence="12"/>
<comment type="subcellular location">
    <subcellularLocation>
        <location evidence="1 12">Cytoplasm</location>
    </subcellularLocation>
</comment>
<dbReference type="AlphaFoldDB" id="A0A369NW23"/>
<keyword evidence="7 12" id="KW-0949">S-adenosyl-L-methionine</keyword>
<dbReference type="PIRSF" id="PIRSF006004">
    <property type="entry name" value="CHP00048"/>
    <property type="match status" value="1"/>
</dbReference>
<keyword evidence="8 12" id="KW-0819">tRNA processing</keyword>
<feature type="binding site" evidence="12">
    <location>
        <begin position="219"/>
        <end position="221"/>
    </location>
    <ligand>
        <name>S-adenosyl-L-methionine</name>
        <dbReference type="ChEBI" id="CHEBI:59789"/>
    </ligand>
</feature>
<dbReference type="FunFam" id="3.20.20.70:FF:000014">
    <property type="entry name" value="Probable dual-specificity RNA methyltransferase RlmN"/>
    <property type="match status" value="1"/>
</dbReference>
<dbReference type="InterPro" id="IPR058240">
    <property type="entry name" value="rSAM_sf"/>
</dbReference>
<feature type="binding site" evidence="12">
    <location>
        <position position="117"/>
    </location>
    <ligand>
        <name>[4Fe-4S] cluster</name>
        <dbReference type="ChEBI" id="CHEBI:49883"/>
        <note>4Fe-4S-S-AdoMet</note>
    </ligand>
</feature>
<dbReference type="Gene3D" id="1.10.150.530">
    <property type="match status" value="1"/>
</dbReference>
<evidence type="ECO:0000256" key="12">
    <source>
        <dbReference type="HAMAP-Rule" id="MF_01849"/>
    </source>
</evidence>
<keyword evidence="11 12" id="KW-0411">Iron-sulfur</keyword>
<evidence type="ECO:0000313" key="14">
    <source>
        <dbReference type="Proteomes" id="UP000253805"/>
    </source>
</evidence>
<evidence type="ECO:0000256" key="2">
    <source>
        <dbReference type="ARBA" id="ARBA00022485"/>
    </source>
</evidence>
<keyword evidence="10 12" id="KW-0408">Iron</keyword>
<name>A0A369NW23_9ACTN</name>
<dbReference type="SUPFAM" id="SSF102114">
    <property type="entry name" value="Radical SAM enzymes"/>
    <property type="match status" value="1"/>
</dbReference>
<dbReference type="SFLD" id="SFLDG01062">
    <property type="entry name" value="methyltransferase_(Class_A)"/>
    <property type="match status" value="1"/>
</dbReference>
<dbReference type="InterPro" id="IPR007197">
    <property type="entry name" value="rSAM"/>
</dbReference>
<dbReference type="GO" id="GO:0046872">
    <property type="term" value="F:metal ion binding"/>
    <property type="evidence" value="ECO:0007669"/>
    <property type="project" value="UniProtKB-KW"/>
</dbReference>
<comment type="caution">
    <text evidence="13">The sequence shown here is derived from an EMBL/GenBank/DDBJ whole genome shotgun (WGS) entry which is preliminary data.</text>
</comment>
<dbReference type="GO" id="GO:0019843">
    <property type="term" value="F:rRNA binding"/>
    <property type="evidence" value="ECO:0007669"/>
    <property type="project" value="UniProtKB-UniRule"/>
</dbReference>
<evidence type="ECO:0000256" key="6">
    <source>
        <dbReference type="ARBA" id="ARBA00022679"/>
    </source>
</evidence>
<dbReference type="CDD" id="cd01335">
    <property type="entry name" value="Radical_SAM"/>
    <property type="match status" value="1"/>
</dbReference>
<dbReference type="InterPro" id="IPR048641">
    <property type="entry name" value="RlmN_N"/>
</dbReference>
<keyword evidence="9 12" id="KW-0479">Metal-binding</keyword>
<keyword evidence="4 12" id="KW-0698">rRNA processing</keyword>
<comment type="catalytic activity">
    <reaction evidence="12">
        <text>adenosine(2503) in 23S rRNA + 2 reduced [2Fe-2S]-[ferredoxin] + 2 S-adenosyl-L-methionine = 2-methyladenosine(2503) in 23S rRNA + 5'-deoxyadenosine + L-methionine + 2 oxidized [2Fe-2S]-[ferredoxin] + S-adenosyl-L-homocysteine</text>
        <dbReference type="Rhea" id="RHEA:42916"/>
        <dbReference type="Rhea" id="RHEA-COMP:10000"/>
        <dbReference type="Rhea" id="RHEA-COMP:10001"/>
        <dbReference type="Rhea" id="RHEA-COMP:10152"/>
        <dbReference type="Rhea" id="RHEA-COMP:10282"/>
        <dbReference type="ChEBI" id="CHEBI:17319"/>
        <dbReference type="ChEBI" id="CHEBI:33737"/>
        <dbReference type="ChEBI" id="CHEBI:33738"/>
        <dbReference type="ChEBI" id="CHEBI:57844"/>
        <dbReference type="ChEBI" id="CHEBI:57856"/>
        <dbReference type="ChEBI" id="CHEBI:59789"/>
        <dbReference type="ChEBI" id="CHEBI:74411"/>
        <dbReference type="ChEBI" id="CHEBI:74497"/>
        <dbReference type="EC" id="2.1.1.192"/>
    </reaction>
</comment>
<evidence type="ECO:0000256" key="5">
    <source>
        <dbReference type="ARBA" id="ARBA00022603"/>
    </source>
</evidence>
<dbReference type="PANTHER" id="PTHR30544:SF5">
    <property type="entry name" value="RADICAL SAM CORE DOMAIN-CONTAINING PROTEIN"/>
    <property type="match status" value="1"/>
</dbReference>
<evidence type="ECO:0000256" key="7">
    <source>
        <dbReference type="ARBA" id="ARBA00022691"/>
    </source>
</evidence>
<feature type="active site" description="Proton acceptor" evidence="12">
    <location>
        <position position="91"/>
    </location>
</feature>
<feature type="binding site" evidence="12">
    <location>
        <position position="121"/>
    </location>
    <ligand>
        <name>[4Fe-4S] cluster</name>
        <dbReference type="ChEBI" id="CHEBI:49883"/>
        <note>4Fe-4S-S-AdoMet</note>
    </ligand>
</feature>
<dbReference type="InterPro" id="IPR004383">
    <property type="entry name" value="rRNA_lsu_MTrfase_RlmN/Cfr"/>
</dbReference>
<dbReference type="GO" id="GO:0070475">
    <property type="term" value="P:rRNA base methylation"/>
    <property type="evidence" value="ECO:0007669"/>
    <property type="project" value="UniProtKB-UniRule"/>
</dbReference>
<accession>A0A369NW23</accession>
<dbReference type="EMBL" id="PPUT01000026">
    <property type="protein sequence ID" value="RDC42638.1"/>
    <property type="molecule type" value="Genomic_DNA"/>
</dbReference>